<feature type="transmembrane region" description="Helical" evidence="2">
    <location>
        <begin position="890"/>
        <end position="913"/>
    </location>
</feature>
<evidence type="ECO:0000313" key="5">
    <source>
        <dbReference type="Proteomes" id="UP000196536"/>
    </source>
</evidence>
<evidence type="ECO:0000256" key="2">
    <source>
        <dbReference type="SAM" id="Phobius"/>
    </source>
</evidence>
<dbReference type="NCBIfam" id="NF041559">
    <property type="entry name" value="BTH_I2691_fam"/>
    <property type="match status" value="1"/>
</dbReference>
<feature type="domain" description="Toxin VasX N-terminal region" evidence="3">
    <location>
        <begin position="8"/>
        <end position="233"/>
    </location>
</feature>
<name>A0A1Z9Z1F2_9GAMM</name>
<feature type="transmembrane region" description="Helical" evidence="2">
    <location>
        <begin position="860"/>
        <end position="878"/>
    </location>
</feature>
<keyword evidence="5" id="KW-1185">Reference proteome</keyword>
<comment type="caution">
    <text evidence="4">The sequence shown here is derived from an EMBL/GenBank/DDBJ whole genome shotgun (WGS) entry which is preliminary data.</text>
</comment>
<dbReference type="InterPro" id="IPR048126">
    <property type="entry name" value="Toxin_VasX"/>
</dbReference>
<feature type="compositionally biased region" description="Low complexity" evidence="1">
    <location>
        <begin position="86"/>
        <end position="100"/>
    </location>
</feature>
<sequence>MSLSRTPCDFCRRDDGLVIMPIRYVAIPTSSDDYQITLDEVNHEIDALYAEMVDFSFEKQMVLSEIIDEKNQETTSFEQSSDNNEQEGSTSEGTSSPPTLETITVKASKSSYSYLNSINEINAPAGYGFAQSFMRLGYLYVYLEHSNQLEEYIVSSQGYLKKLLNTKPNTHPDTEPCNNYGHRQVSRTITIPHIEELTNIYLCYSTVKWTEQVRANISNHLDIMKRIDAKAWLNGQSCQNIPPLLGGYNAIEMIEESFGGEKKKQAGFWGWFKRKQDVVDNDERFSQSVTITPQFQQKRDIIGLTEVDGLLYIKNEDSETEQKEQLLNARVAHLSESKKVELESNPIKKRAFMGMVVTLDDPTGLAMDIGGYIANFYTNALNDDKYFSDLERTAVHIETMRTQIKNQAIMADLADRRQDAFQNVGNNTISASVIAATAPHIYQQNKDKILGLDRLYPTANEVKQIENSAWAKYSPTINLSLFETNLNVAKTKETEIKQDAQPIEEWYKQILQTTEFKNVFTYHFDENDVFSQLSYLTVSTIILQGISVSEELINFVNDNYLKQEFKPENFVGNALVVNNPKIRAKFESLTLQRSDINLPSLVDAMRNYLLELPKPQLEVLFDYMGHLLVAISPAFSKVTGLLSTGFRREYTLLNGWLEAGDPRTVRRAYTWTGLASQFNIAMTELQLGLTTAAGPKRTAENLTKALDSATASQPNSAVAQMQNQAAALGDQRITVTFAIHDISNLNIRGSNSTVAHQFVSQFETSLLNVKELGKSSIAGFSDIAGGIFQGLFIGSAYRDMMRLKNAEMISKFTGTAIAMTYSMAGGVYSITAANAAKSYAMRGLVFTPNKLLEYIFKSSPIAKFVVIVTGAMTTWADIARGFKIMIGQNVLVGSAYFTGNILLFSGPVVWTFAKKGLIGKGTRNVATAMIVAGIALLFWSASKVRQEEVLAWLNASLLGQRLPNNLIAPFATFEHQMDKYKEIFS</sequence>
<gene>
    <name evidence="4" type="ORF">CAP51_01240</name>
</gene>
<evidence type="ECO:0000313" key="4">
    <source>
        <dbReference type="EMBL" id="OUY08275.1"/>
    </source>
</evidence>
<protein>
    <recommendedName>
        <fullName evidence="3">Toxin VasX N-terminal region domain-containing protein</fullName>
    </recommendedName>
</protein>
<dbReference type="InterPro" id="IPR046864">
    <property type="entry name" value="VasX_N"/>
</dbReference>
<accession>A0A1Z9Z1F2</accession>
<evidence type="ECO:0000256" key="1">
    <source>
        <dbReference type="SAM" id="MobiDB-lite"/>
    </source>
</evidence>
<organism evidence="4 5">
    <name type="scientific">Acinetobacter populi</name>
    <dbReference type="NCBI Taxonomy" id="1582270"/>
    <lineage>
        <taxon>Bacteria</taxon>
        <taxon>Pseudomonadati</taxon>
        <taxon>Pseudomonadota</taxon>
        <taxon>Gammaproteobacteria</taxon>
        <taxon>Moraxellales</taxon>
        <taxon>Moraxellaceae</taxon>
        <taxon>Acinetobacter</taxon>
    </lineage>
</organism>
<feature type="transmembrane region" description="Helical" evidence="2">
    <location>
        <begin position="818"/>
        <end position="840"/>
    </location>
</feature>
<feature type="region of interest" description="Disordered" evidence="1">
    <location>
        <begin position="72"/>
        <end position="100"/>
    </location>
</feature>
<dbReference type="Proteomes" id="UP000196536">
    <property type="component" value="Unassembled WGS sequence"/>
</dbReference>
<keyword evidence="2" id="KW-0472">Membrane</keyword>
<keyword evidence="2" id="KW-1133">Transmembrane helix</keyword>
<dbReference type="AlphaFoldDB" id="A0A1Z9Z1F2"/>
<reference evidence="4 5" key="1">
    <citation type="submission" date="2017-05" db="EMBL/GenBank/DDBJ databases">
        <title>Acinetobacter populi ANC 5415 (= PBJ7), whole genome shotgun sequencing project.</title>
        <authorList>
            <person name="Nemec A."/>
            <person name="Radolfova-Krizova L."/>
        </authorList>
    </citation>
    <scope>NUCLEOTIDE SEQUENCE [LARGE SCALE GENOMIC DNA]</scope>
    <source>
        <strain evidence="4 5">PBJ7</strain>
    </source>
</reference>
<proteinExistence type="predicted"/>
<keyword evidence="2" id="KW-0812">Transmembrane</keyword>
<dbReference type="RefSeq" id="WP_087618916.1">
    <property type="nucleotide sequence ID" value="NZ_NEXX01000001.1"/>
</dbReference>
<dbReference type="Pfam" id="PF20249">
    <property type="entry name" value="VasX_N"/>
    <property type="match status" value="1"/>
</dbReference>
<evidence type="ECO:0000259" key="3">
    <source>
        <dbReference type="Pfam" id="PF20249"/>
    </source>
</evidence>
<dbReference type="EMBL" id="NEXX01000001">
    <property type="protein sequence ID" value="OUY08275.1"/>
    <property type="molecule type" value="Genomic_DNA"/>
</dbReference>
<feature type="compositionally biased region" description="Polar residues" evidence="1">
    <location>
        <begin position="73"/>
        <end position="83"/>
    </location>
</feature>
<dbReference type="OrthoDB" id="7006603at2"/>
<feature type="transmembrane region" description="Helical" evidence="2">
    <location>
        <begin position="925"/>
        <end position="942"/>
    </location>
</feature>
<dbReference type="CDD" id="cd20707">
    <property type="entry name" value="MIX_III"/>
    <property type="match status" value="1"/>
</dbReference>